<dbReference type="AlphaFoldDB" id="A0AA40HM53"/>
<feature type="domain" description="HTH psq-type" evidence="2">
    <location>
        <begin position="107"/>
        <end position="134"/>
    </location>
</feature>
<protein>
    <recommendedName>
        <fullName evidence="2">HTH psq-type domain-containing protein</fullName>
    </recommendedName>
</protein>
<feature type="region of interest" description="Disordered" evidence="1">
    <location>
        <begin position="50"/>
        <end position="93"/>
    </location>
</feature>
<dbReference type="Proteomes" id="UP001177744">
    <property type="component" value="Unassembled WGS sequence"/>
</dbReference>
<keyword evidence="4" id="KW-1185">Reference proteome</keyword>
<name>A0AA40HM53_CNENI</name>
<sequence>MSRMKEMEESKLRDDIEFKTTFIRLLKNLLKTAEKLDETFKDLNENAKKMEKDHTAMAQTLSSSRRWRCELSDPPAQSAPRPPESRPPCLLANRGHSEVVSKCSSDRKSYTPLTLNQKLEMIKFSEEGILKAEIIPKTRPLAPNSQDVNVKEEFLKEI</sequence>
<evidence type="ECO:0000256" key="1">
    <source>
        <dbReference type="SAM" id="MobiDB-lite"/>
    </source>
</evidence>
<dbReference type="GO" id="GO:0003677">
    <property type="term" value="F:DNA binding"/>
    <property type="evidence" value="ECO:0007669"/>
    <property type="project" value="InterPro"/>
</dbReference>
<proteinExistence type="predicted"/>
<accession>A0AA40HM53</accession>
<comment type="caution">
    <text evidence="3">The sequence shown here is derived from an EMBL/GenBank/DDBJ whole genome shotgun (WGS) entry which is preliminary data.</text>
</comment>
<dbReference type="EMBL" id="JAULJE010000016">
    <property type="protein sequence ID" value="KAK1333713.1"/>
    <property type="molecule type" value="Genomic_DNA"/>
</dbReference>
<evidence type="ECO:0000313" key="3">
    <source>
        <dbReference type="EMBL" id="KAK1333713.1"/>
    </source>
</evidence>
<gene>
    <name evidence="3" type="ORF">QTO34_006099</name>
</gene>
<reference evidence="3" key="1">
    <citation type="submission" date="2023-06" db="EMBL/GenBank/DDBJ databases">
        <title>Reference genome for the Northern bat (Eptesicus nilssonii), a most northern bat species.</title>
        <authorList>
            <person name="Laine V.N."/>
            <person name="Pulliainen A.T."/>
            <person name="Lilley T.M."/>
        </authorList>
    </citation>
    <scope>NUCLEOTIDE SEQUENCE</scope>
    <source>
        <strain evidence="3">BLF_Eptnil</strain>
        <tissue evidence="3">Kidney</tissue>
    </source>
</reference>
<dbReference type="InterPro" id="IPR007889">
    <property type="entry name" value="HTH_Psq"/>
</dbReference>
<evidence type="ECO:0000313" key="4">
    <source>
        <dbReference type="Proteomes" id="UP001177744"/>
    </source>
</evidence>
<organism evidence="3 4">
    <name type="scientific">Cnephaeus nilssonii</name>
    <name type="common">Northern bat</name>
    <name type="synonym">Eptesicus nilssonii</name>
    <dbReference type="NCBI Taxonomy" id="3371016"/>
    <lineage>
        <taxon>Eukaryota</taxon>
        <taxon>Metazoa</taxon>
        <taxon>Chordata</taxon>
        <taxon>Craniata</taxon>
        <taxon>Vertebrata</taxon>
        <taxon>Euteleostomi</taxon>
        <taxon>Mammalia</taxon>
        <taxon>Eutheria</taxon>
        <taxon>Laurasiatheria</taxon>
        <taxon>Chiroptera</taxon>
        <taxon>Yangochiroptera</taxon>
        <taxon>Vespertilionidae</taxon>
        <taxon>Cnephaeus</taxon>
    </lineage>
</organism>
<evidence type="ECO:0000259" key="2">
    <source>
        <dbReference type="Pfam" id="PF04218"/>
    </source>
</evidence>
<dbReference type="Pfam" id="PF04218">
    <property type="entry name" value="CENP-B_N"/>
    <property type="match status" value="1"/>
</dbReference>